<dbReference type="GO" id="GO:0005829">
    <property type="term" value="C:cytosol"/>
    <property type="evidence" value="ECO:0007669"/>
    <property type="project" value="TreeGrafter"/>
</dbReference>
<organism evidence="3 4">
    <name type="scientific">Candidatus Acidiferrum panamense</name>
    <dbReference type="NCBI Taxonomy" id="2741543"/>
    <lineage>
        <taxon>Bacteria</taxon>
        <taxon>Pseudomonadati</taxon>
        <taxon>Acidobacteriota</taxon>
        <taxon>Terriglobia</taxon>
        <taxon>Candidatus Acidiferrales</taxon>
        <taxon>Candidatus Acidiferrum</taxon>
    </lineage>
</organism>
<reference evidence="3" key="1">
    <citation type="submission" date="2020-06" db="EMBL/GenBank/DDBJ databases">
        <title>Legume-microbial interactions unlock mineral nutrients during tropical forest succession.</title>
        <authorList>
            <person name="Epihov D.Z."/>
        </authorList>
    </citation>
    <scope>NUCLEOTIDE SEQUENCE [LARGE SCALE GENOMIC DNA]</scope>
    <source>
        <strain evidence="3">Pan2503</strain>
    </source>
</reference>
<dbReference type="Pfam" id="PF04909">
    <property type="entry name" value="Amidohydro_2"/>
    <property type="match status" value="1"/>
</dbReference>
<evidence type="ECO:0000259" key="2">
    <source>
        <dbReference type="Pfam" id="PF04909"/>
    </source>
</evidence>
<dbReference type="GO" id="GO:0016787">
    <property type="term" value="F:hydrolase activity"/>
    <property type="evidence" value="ECO:0007669"/>
    <property type="project" value="UniProtKB-KW"/>
</dbReference>
<dbReference type="Gene3D" id="3.20.20.140">
    <property type="entry name" value="Metal-dependent hydrolases"/>
    <property type="match status" value="1"/>
</dbReference>
<name>A0A7V8NU65_9BACT</name>
<dbReference type="InterPro" id="IPR032466">
    <property type="entry name" value="Metal_Hydrolase"/>
</dbReference>
<dbReference type="InterPro" id="IPR006680">
    <property type="entry name" value="Amidohydro-rel"/>
</dbReference>
<proteinExistence type="predicted"/>
<gene>
    <name evidence="3" type="ORF">HRJ53_20265</name>
</gene>
<dbReference type="EMBL" id="JACDQQ010001952">
    <property type="protein sequence ID" value="MBA0087325.1"/>
    <property type="molecule type" value="Genomic_DNA"/>
</dbReference>
<dbReference type="GO" id="GO:0019748">
    <property type="term" value="P:secondary metabolic process"/>
    <property type="evidence" value="ECO:0007669"/>
    <property type="project" value="TreeGrafter"/>
</dbReference>
<protein>
    <submittedName>
        <fullName evidence="3">Amidohydrolase</fullName>
    </submittedName>
</protein>
<dbReference type="GO" id="GO:0016831">
    <property type="term" value="F:carboxy-lyase activity"/>
    <property type="evidence" value="ECO:0007669"/>
    <property type="project" value="InterPro"/>
</dbReference>
<dbReference type="PANTHER" id="PTHR21240">
    <property type="entry name" value="2-AMINO-3-CARBOXYLMUCONATE-6-SEMIALDEHYDE DECARBOXYLASE"/>
    <property type="match status" value="1"/>
</dbReference>
<sequence>MKSVALEEHFATAEVMQGWKSVDPRWSDLALKPSTEGEGARRLLDLGAERLDAMNEAGIDVAVLSLTTPGVQNLDAEVAVDLARSCNDHLAAAVHTTPERFQGFATLPTPSPDRAAKELVRCIRELGLHGAMLHGRTRDRNLSEQEFWPIFEAAEALRVPLYLHPQSPQQGVLDAYYKGFGEDIDSLFARAGIGWHYETGIQIIRMILAGVFDRFPNLTIVTGHWGEVVLFYLDRADMLSSAAKLPRTISEYFRQHVYVTPSGLFSHRYLNWALEVLGADHILFATDYPFAHAAPGSARNFIATAQLSERDRNRIGSENWDRLCSKIVR</sequence>
<evidence type="ECO:0000256" key="1">
    <source>
        <dbReference type="ARBA" id="ARBA00023239"/>
    </source>
</evidence>
<keyword evidence="1" id="KW-0456">Lyase</keyword>
<evidence type="ECO:0000313" key="4">
    <source>
        <dbReference type="Proteomes" id="UP000567293"/>
    </source>
</evidence>
<dbReference type="PANTHER" id="PTHR21240:SF30">
    <property type="entry name" value="AMIDOHYDROLASE-RELATED DOMAIN-CONTAINING PROTEIN-RELATED"/>
    <property type="match status" value="1"/>
</dbReference>
<dbReference type="AlphaFoldDB" id="A0A7V8NU65"/>
<dbReference type="InterPro" id="IPR032465">
    <property type="entry name" value="ACMSD"/>
</dbReference>
<keyword evidence="4" id="KW-1185">Reference proteome</keyword>
<feature type="domain" description="Amidohydrolase-related" evidence="2">
    <location>
        <begin position="48"/>
        <end position="319"/>
    </location>
</feature>
<dbReference type="Proteomes" id="UP000567293">
    <property type="component" value="Unassembled WGS sequence"/>
</dbReference>
<comment type="caution">
    <text evidence="3">The sequence shown here is derived from an EMBL/GenBank/DDBJ whole genome shotgun (WGS) entry which is preliminary data.</text>
</comment>
<evidence type="ECO:0000313" key="3">
    <source>
        <dbReference type="EMBL" id="MBA0087325.1"/>
    </source>
</evidence>
<dbReference type="SUPFAM" id="SSF51556">
    <property type="entry name" value="Metallo-dependent hydrolases"/>
    <property type="match status" value="1"/>
</dbReference>
<accession>A0A7V8NU65</accession>